<dbReference type="Proteomes" id="UP000008549">
    <property type="component" value="Unassembled WGS sequence"/>
</dbReference>
<dbReference type="AlphaFoldDB" id="B6IJI2"/>
<dbReference type="InParanoid" id="B6IJI2"/>
<sequence>MSSLLVSWQLLVHDPTTEIKGGFTKVCTVTTADNRIEAGTTLVLSRSCFIKPMSLLEFICAKYKELDPCWNPRSFLKYPRLQLVGTQKQDSYELSRLLIFH</sequence>
<dbReference type="KEGG" id="cbr:CBG_26277"/>
<protein>
    <submittedName>
        <fullName evidence="1">Protein CBG26277</fullName>
    </submittedName>
</protein>
<proteinExistence type="predicted"/>
<accession>B6IJI2</accession>
<name>B6IJI2_CAEBR</name>
<evidence type="ECO:0000313" key="2">
    <source>
        <dbReference type="Proteomes" id="UP000008549"/>
    </source>
</evidence>
<dbReference type="EMBL" id="HE600932">
    <property type="protein sequence ID" value="CAS00062.1"/>
    <property type="molecule type" value="Genomic_DNA"/>
</dbReference>
<dbReference type="GeneID" id="68917758"/>
<dbReference type="CTD" id="68917758"/>
<dbReference type="HOGENOM" id="CLU_2294177_0_0_1"/>
<reference evidence="1 2" key="2">
    <citation type="journal article" date="2011" name="PLoS Genet.">
        <title>Caenorhabditis briggsae recombinant inbred line genotypes reveal inter-strain incompatibility and the evolution of recombination.</title>
        <authorList>
            <person name="Ross J.A."/>
            <person name="Koboldt D.C."/>
            <person name="Staisch J.E."/>
            <person name="Chamberlin H.M."/>
            <person name="Gupta B.P."/>
            <person name="Miller R.D."/>
            <person name="Baird S.E."/>
            <person name="Haag E.S."/>
        </authorList>
    </citation>
    <scope>NUCLEOTIDE SEQUENCE [LARGE SCALE GENOMIC DNA]</scope>
    <source>
        <strain evidence="1 2">AF16</strain>
    </source>
</reference>
<gene>
    <name evidence="1" type="ORF">CBG26277</name>
    <name evidence="1" type="ORF">CBG_26277</name>
</gene>
<evidence type="ECO:0000313" key="1">
    <source>
        <dbReference type="EMBL" id="CAS00062.1"/>
    </source>
</evidence>
<organism evidence="1 2">
    <name type="scientific">Caenorhabditis briggsae</name>
    <dbReference type="NCBI Taxonomy" id="6238"/>
    <lineage>
        <taxon>Eukaryota</taxon>
        <taxon>Metazoa</taxon>
        <taxon>Ecdysozoa</taxon>
        <taxon>Nematoda</taxon>
        <taxon>Chromadorea</taxon>
        <taxon>Rhabditida</taxon>
        <taxon>Rhabditina</taxon>
        <taxon>Rhabditomorpha</taxon>
        <taxon>Rhabditoidea</taxon>
        <taxon>Rhabditidae</taxon>
        <taxon>Peloderinae</taxon>
        <taxon>Caenorhabditis</taxon>
    </lineage>
</organism>
<reference evidence="1 2" key="1">
    <citation type="journal article" date="2003" name="PLoS Biol.">
        <title>The genome sequence of Caenorhabditis briggsae: a platform for comparative genomics.</title>
        <authorList>
            <person name="Stein L.D."/>
            <person name="Bao Z."/>
            <person name="Blasiar D."/>
            <person name="Blumenthal T."/>
            <person name="Brent M.R."/>
            <person name="Chen N."/>
            <person name="Chinwalla A."/>
            <person name="Clarke L."/>
            <person name="Clee C."/>
            <person name="Coghlan A."/>
            <person name="Coulson A."/>
            <person name="D'Eustachio P."/>
            <person name="Fitch D.H."/>
            <person name="Fulton L.A."/>
            <person name="Fulton R.E."/>
            <person name="Griffiths-Jones S."/>
            <person name="Harris T.W."/>
            <person name="Hillier L.W."/>
            <person name="Kamath R."/>
            <person name="Kuwabara P.E."/>
            <person name="Mardis E.R."/>
            <person name="Marra M.A."/>
            <person name="Miner T.L."/>
            <person name="Minx P."/>
            <person name="Mullikin J.C."/>
            <person name="Plumb R.W."/>
            <person name="Rogers J."/>
            <person name="Schein J.E."/>
            <person name="Sohrmann M."/>
            <person name="Spieth J."/>
            <person name="Stajich J.E."/>
            <person name="Wei C."/>
            <person name="Willey D."/>
            <person name="Wilson R.K."/>
            <person name="Durbin R."/>
            <person name="Waterston R.H."/>
        </authorList>
    </citation>
    <scope>NUCLEOTIDE SEQUENCE [LARGE SCALE GENOMIC DNA]</scope>
    <source>
        <strain evidence="1 2">AF16</strain>
    </source>
</reference>
<dbReference type="RefSeq" id="XP_045099622.1">
    <property type="nucleotide sequence ID" value="XM_045245008.1"/>
</dbReference>
<keyword evidence="2" id="KW-1185">Reference proteome</keyword>